<accession>A0A9X9XII3</accession>
<protein>
    <submittedName>
        <fullName evidence="1">Uncharacterized protein</fullName>
    </submittedName>
</protein>
<dbReference type="AlphaFoldDB" id="A0A9X9XII3"/>
<reference evidence="1" key="1">
    <citation type="submission" date="2020-01" db="EMBL/GenBank/DDBJ databases">
        <authorList>
            <person name="Rat A."/>
        </authorList>
    </citation>
    <scope>NUCLEOTIDE SEQUENCE</scope>
    <source>
        <strain evidence="1">LMG 31228</strain>
    </source>
</reference>
<gene>
    <name evidence="1" type="ORF">GXW74_23745</name>
</gene>
<dbReference type="RefSeq" id="WP_211849087.1">
    <property type="nucleotide sequence ID" value="NZ_JAAEDL010000034.1"/>
</dbReference>
<name>A0A9X9XII3_9PROT</name>
<organism evidence="1 2">
    <name type="scientific">Neoroseomonas eburnea</name>
    <dbReference type="NCBI Taxonomy" id="1346889"/>
    <lineage>
        <taxon>Bacteria</taxon>
        <taxon>Pseudomonadati</taxon>
        <taxon>Pseudomonadota</taxon>
        <taxon>Alphaproteobacteria</taxon>
        <taxon>Acetobacterales</taxon>
        <taxon>Acetobacteraceae</taxon>
        <taxon>Neoroseomonas</taxon>
    </lineage>
</organism>
<comment type="caution">
    <text evidence="1">The sequence shown here is derived from an EMBL/GenBank/DDBJ whole genome shotgun (WGS) entry which is preliminary data.</text>
</comment>
<evidence type="ECO:0000313" key="2">
    <source>
        <dbReference type="Proteomes" id="UP001138709"/>
    </source>
</evidence>
<dbReference type="EMBL" id="JAAEDL010000034">
    <property type="protein sequence ID" value="MBR0683519.1"/>
    <property type="molecule type" value="Genomic_DNA"/>
</dbReference>
<proteinExistence type="predicted"/>
<keyword evidence="2" id="KW-1185">Reference proteome</keyword>
<dbReference type="Proteomes" id="UP001138709">
    <property type="component" value="Unassembled WGS sequence"/>
</dbReference>
<evidence type="ECO:0000313" key="1">
    <source>
        <dbReference type="EMBL" id="MBR0683519.1"/>
    </source>
</evidence>
<sequence length="101" mass="10795">MPAPPRGEEGAVILLPMRALAFAFLLAAPALADGNEPVPRVTTDSREYCAELAERLAALPASHGEPVRSMAEEGRRLCETGHPRVGVAKLRRAIRAARVAE</sequence>
<reference evidence="1" key="2">
    <citation type="journal article" date="2021" name="Syst. Appl. Microbiol.">
        <title>Roseomonas hellenica sp. nov., isolated from roots of wild-growing Alkanna tinctoria.</title>
        <authorList>
            <person name="Rat A."/>
            <person name="Naranjo H.D."/>
            <person name="Lebbe L."/>
            <person name="Cnockaert M."/>
            <person name="Krigas N."/>
            <person name="Grigoriadou K."/>
            <person name="Maloupa E."/>
            <person name="Willems A."/>
        </authorList>
    </citation>
    <scope>NUCLEOTIDE SEQUENCE</scope>
    <source>
        <strain evidence="1">LMG 31228</strain>
    </source>
</reference>